<dbReference type="InterPro" id="IPR006195">
    <property type="entry name" value="aa-tRNA-synth_II"/>
</dbReference>
<organism evidence="7 8">
    <name type="scientific">Emericellopsis atlantica</name>
    <dbReference type="NCBI Taxonomy" id="2614577"/>
    <lineage>
        <taxon>Eukaryota</taxon>
        <taxon>Fungi</taxon>
        <taxon>Dikarya</taxon>
        <taxon>Ascomycota</taxon>
        <taxon>Pezizomycotina</taxon>
        <taxon>Sordariomycetes</taxon>
        <taxon>Hypocreomycetidae</taxon>
        <taxon>Hypocreales</taxon>
        <taxon>Bionectriaceae</taxon>
        <taxon>Emericellopsis</taxon>
    </lineage>
</organism>
<dbReference type="GO" id="GO:0003723">
    <property type="term" value="F:RNA binding"/>
    <property type="evidence" value="ECO:0007669"/>
    <property type="project" value="TreeGrafter"/>
</dbReference>
<dbReference type="GO" id="GO:0005524">
    <property type="term" value="F:ATP binding"/>
    <property type="evidence" value="ECO:0007669"/>
    <property type="project" value="InterPro"/>
</dbReference>
<accession>A0A9P7ZDY1</accession>
<evidence type="ECO:0000256" key="4">
    <source>
        <dbReference type="ARBA" id="ARBA00022840"/>
    </source>
</evidence>
<dbReference type="GO" id="GO:0004815">
    <property type="term" value="F:aspartate-tRNA ligase activity"/>
    <property type="evidence" value="ECO:0007669"/>
    <property type="project" value="InterPro"/>
</dbReference>
<dbReference type="EMBL" id="MU251294">
    <property type="protein sequence ID" value="KAG9249693.1"/>
    <property type="molecule type" value="Genomic_DNA"/>
</dbReference>
<dbReference type="OrthoDB" id="5148931at2759"/>
<proteinExistence type="predicted"/>
<evidence type="ECO:0000313" key="7">
    <source>
        <dbReference type="EMBL" id="KAG9249693.1"/>
    </source>
</evidence>
<keyword evidence="2" id="KW-0436">Ligase</keyword>
<dbReference type="Gene3D" id="2.40.50.140">
    <property type="entry name" value="Nucleic acid-binding proteins"/>
    <property type="match status" value="1"/>
</dbReference>
<keyword evidence="4" id="KW-0067">ATP-binding</keyword>
<dbReference type="RefSeq" id="XP_046113617.1">
    <property type="nucleotide sequence ID" value="XM_046259987.1"/>
</dbReference>
<dbReference type="InterPro" id="IPR004364">
    <property type="entry name" value="Aa-tRNA-synt_II"/>
</dbReference>
<dbReference type="Gene3D" id="3.30.930.10">
    <property type="entry name" value="Bira Bifunctional Protein, Domain 2"/>
    <property type="match status" value="1"/>
</dbReference>
<evidence type="ECO:0000256" key="1">
    <source>
        <dbReference type="ARBA" id="ARBA00022490"/>
    </source>
</evidence>
<sequence>MSGKHERIHEEMDECERFEIERPQAEEAAKTVAQSAQSTRGLDLRTIAEVVNMSEGTEVTFYATIQTLRSVSPTLDVLHFRDRTGSIHGMLSRTALPMTKSLRLSPETFVQVYGTLQKPLPRVSKFGLEVAIYSILPLHEIYDEPEYSLAEMTARILDLRLPSNKSLFRIRAMVLRNFRQVLEDREFIEIHTPKLQPAATEISAETFEVDYYGRPASLAHNSQLANQLAIESGFARVYEAGPVFGAKVSKTQGTLAESINVEIGMTFGRSYHDLIQIVDDMLKSVFAAKQAIPELRVVRERWPSKDIVWLEETPIITVKEALHMLQIDGQNIAKEHSALRDDVRLGALVKDKYMTDYFILDELSTNKRPISVELAEGRHWTDLFSIFLRGQSICTGGQWVPSKTELWDMMKQTQATEDDNGNCPSGLDLSTPPHGGASICLEHFLEVLLELDGVTCASLFHSDSG</sequence>
<evidence type="ECO:0000256" key="5">
    <source>
        <dbReference type="ARBA" id="ARBA00023146"/>
    </source>
</evidence>
<dbReference type="SUPFAM" id="SSF50249">
    <property type="entry name" value="Nucleic acid-binding proteins"/>
    <property type="match status" value="1"/>
</dbReference>
<keyword evidence="3" id="KW-0547">Nucleotide-binding</keyword>
<name>A0A9P7ZDY1_9HYPO</name>
<evidence type="ECO:0000256" key="2">
    <source>
        <dbReference type="ARBA" id="ARBA00022598"/>
    </source>
</evidence>
<dbReference type="GeneID" id="70290890"/>
<evidence type="ECO:0000313" key="8">
    <source>
        <dbReference type="Proteomes" id="UP000887229"/>
    </source>
</evidence>
<dbReference type="Proteomes" id="UP000887229">
    <property type="component" value="Unassembled WGS sequence"/>
</dbReference>
<dbReference type="GO" id="GO:0006422">
    <property type="term" value="P:aspartyl-tRNA aminoacylation"/>
    <property type="evidence" value="ECO:0007669"/>
    <property type="project" value="InterPro"/>
</dbReference>
<keyword evidence="5" id="KW-0030">Aminoacyl-tRNA synthetase</keyword>
<dbReference type="InterPro" id="IPR004523">
    <property type="entry name" value="Asp-tRNA_synthase_2"/>
</dbReference>
<evidence type="ECO:0000259" key="6">
    <source>
        <dbReference type="PROSITE" id="PS50862"/>
    </source>
</evidence>
<reference evidence="7" key="1">
    <citation type="journal article" date="2021" name="IMA Fungus">
        <title>Genomic characterization of three marine fungi, including Emericellopsis atlantica sp. nov. with signatures of a generalist lifestyle and marine biomass degradation.</title>
        <authorList>
            <person name="Hagestad O.C."/>
            <person name="Hou L."/>
            <person name="Andersen J.H."/>
            <person name="Hansen E.H."/>
            <person name="Altermark B."/>
            <person name="Li C."/>
            <person name="Kuhnert E."/>
            <person name="Cox R.J."/>
            <person name="Crous P.W."/>
            <person name="Spatafora J.W."/>
            <person name="Lail K."/>
            <person name="Amirebrahimi M."/>
            <person name="Lipzen A."/>
            <person name="Pangilinan J."/>
            <person name="Andreopoulos W."/>
            <person name="Hayes R.D."/>
            <person name="Ng V."/>
            <person name="Grigoriev I.V."/>
            <person name="Jackson S.A."/>
            <person name="Sutton T.D.S."/>
            <person name="Dobson A.D.W."/>
            <person name="Rama T."/>
        </authorList>
    </citation>
    <scope>NUCLEOTIDE SEQUENCE</scope>
    <source>
        <strain evidence="7">TS7</strain>
    </source>
</reference>
<keyword evidence="1" id="KW-0963">Cytoplasm</keyword>
<keyword evidence="8" id="KW-1185">Reference proteome</keyword>
<dbReference type="AlphaFoldDB" id="A0A9P7ZDY1"/>
<protein>
    <recommendedName>
        <fullName evidence="6">Aminoacyl-transfer RNA synthetases class-II family profile domain-containing protein</fullName>
    </recommendedName>
</protein>
<comment type="caution">
    <text evidence="7">The sequence shown here is derived from an EMBL/GenBank/DDBJ whole genome shotgun (WGS) entry which is preliminary data.</text>
</comment>
<dbReference type="GO" id="GO:0005829">
    <property type="term" value="C:cytosol"/>
    <property type="evidence" value="ECO:0007669"/>
    <property type="project" value="TreeGrafter"/>
</dbReference>
<dbReference type="PANTHER" id="PTHR43450:SF2">
    <property type="entry name" value="ASPARTATE--TRNA LIGASE"/>
    <property type="match status" value="1"/>
</dbReference>
<dbReference type="GO" id="GO:0017101">
    <property type="term" value="C:aminoacyl-tRNA synthetase multienzyme complex"/>
    <property type="evidence" value="ECO:0007669"/>
    <property type="project" value="TreeGrafter"/>
</dbReference>
<dbReference type="Pfam" id="PF00152">
    <property type="entry name" value="tRNA-synt_2"/>
    <property type="match status" value="1"/>
</dbReference>
<feature type="domain" description="Aminoacyl-transfer RNA synthetases class-II family profile" evidence="6">
    <location>
        <begin position="168"/>
        <end position="465"/>
    </location>
</feature>
<dbReference type="InterPro" id="IPR012340">
    <property type="entry name" value="NA-bd_OB-fold"/>
</dbReference>
<gene>
    <name evidence="7" type="ORF">F5Z01DRAFT_468873</name>
</gene>
<evidence type="ECO:0000256" key="3">
    <source>
        <dbReference type="ARBA" id="ARBA00022741"/>
    </source>
</evidence>
<dbReference type="PROSITE" id="PS50862">
    <property type="entry name" value="AA_TRNA_LIGASE_II"/>
    <property type="match status" value="1"/>
</dbReference>
<dbReference type="SUPFAM" id="SSF55681">
    <property type="entry name" value="Class II aaRS and biotin synthetases"/>
    <property type="match status" value="1"/>
</dbReference>
<dbReference type="PANTHER" id="PTHR43450">
    <property type="entry name" value="ASPARTYL-TRNA SYNTHETASE"/>
    <property type="match status" value="1"/>
</dbReference>
<dbReference type="InterPro" id="IPR045864">
    <property type="entry name" value="aa-tRNA-synth_II/BPL/LPL"/>
</dbReference>